<evidence type="ECO:0000313" key="2">
    <source>
        <dbReference type="Proteomes" id="UP001165960"/>
    </source>
</evidence>
<reference evidence="1" key="1">
    <citation type="submission" date="2022-04" db="EMBL/GenBank/DDBJ databases">
        <title>Genome of the entomopathogenic fungus Entomophthora muscae.</title>
        <authorList>
            <person name="Elya C."/>
            <person name="Lovett B.R."/>
            <person name="Lee E."/>
            <person name="Macias A.M."/>
            <person name="Hajek A.E."/>
            <person name="De Bivort B.L."/>
            <person name="Kasson M.T."/>
            <person name="De Fine Licht H.H."/>
            <person name="Stajich J.E."/>
        </authorList>
    </citation>
    <scope>NUCLEOTIDE SEQUENCE</scope>
    <source>
        <strain evidence="1">Berkeley</strain>
    </source>
</reference>
<gene>
    <name evidence="1" type="primary">SLT11</name>
    <name evidence="1" type="ORF">DSO57_1023794</name>
</gene>
<organism evidence="1 2">
    <name type="scientific">Entomophthora muscae</name>
    <dbReference type="NCBI Taxonomy" id="34485"/>
    <lineage>
        <taxon>Eukaryota</taxon>
        <taxon>Fungi</taxon>
        <taxon>Fungi incertae sedis</taxon>
        <taxon>Zoopagomycota</taxon>
        <taxon>Entomophthoromycotina</taxon>
        <taxon>Entomophthoromycetes</taxon>
        <taxon>Entomophthorales</taxon>
        <taxon>Entomophthoraceae</taxon>
        <taxon>Entomophthora</taxon>
    </lineage>
</organism>
<dbReference type="Proteomes" id="UP001165960">
    <property type="component" value="Unassembled WGS sequence"/>
</dbReference>
<dbReference type="EMBL" id="QTSX02004386">
    <property type="protein sequence ID" value="KAJ9065054.1"/>
    <property type="molecule type" value="Genomic_DNA"/>
</dbReference>
<keyword evidence="2" id="KW-1185">Reference proteome</keyword>
<accession>A0ACC2SS14</accession>
<evidence type="ECO:0000313" key="1">
    <source>
        <dbReference type="EMBL" id="KAJ9065054.1"/>
    </source>
</evidence>
<name>A0ACC2SS14_9FUNG</name>
<protein>
    <submittedName>
        <fullName evidence="1">Pre-mRNA-splicing factor slt11</fullName>
    </submittedName>
</protein>
<sequence>MRYKKTEICQTCAKIKNVCQTCILDLQYNLPVQVRDAGLGVTDNIPASNVNKDYFVKNAEKQLESGQAVYDYEEATAAGKDLLKRLARTEPFYKRNRPHICSFYVKGTCTRGDTCPYRHEVPVENDLGKQNIKDRYYGNNDPVAKKIFPTFHQCIFFNTTRG</sequence>
<comment type="caution">
    <text evidence="1">The sequence shown here is derived from an EMBL/GenBank/DDBJ whole genome shotgun (WGS) entry which is preliminary data.</text>
</comment>
<proteinExistence type="predicted"/>